<evidence type="ECO:0000259" key="11">
    <source>
        <dbReference type="Pfam" id="PF06280"/>
    </source>
</evidence>
<dbReference type="CDD" id="cd00538">
    <property type="entry name" value="PA"/>
    <property type="match status" value="1"/>
</dbReference>
<dbReference type="InterPro" id="IPR022398">
    <property type="entry name" value="Peptidase_S8_His-AS"/>
</dbReference>
<dbReference type="GO" id="GO:0005615">
    <property type="term" value="C:extracellular space"/>
    <property type="evidence" value="ECO:0007669"/>
    <property type="project" value="TreeGrafter"/>
</dbReference>
<dbReference type="InterPro" id="IPR046450">
    <property type="entry name" value="PA_dom_sf"/>
</dbReference>
<dbReference type="Gene3D" id="3.50.30.30">
    <property type="match status" value="1"/>
</dbReference>
<dbReference type="PANTHER" id="PTHR43806">
    <property type="entry name" value="PEPTIDASE S8"/>
    <property type="match status" value="1"/>
</dbReference>
<feature type="domain" description="C5a peptidase/Subtilisin-like protease SBT2-like Fn3-like" evidence="11">
    <location>
        <begin position="548"/>
        <end position="668"/>
    </location>
</feature>
<keyword evidence="2" id="KW-0964">Secreted</keyword>
<feature type="domain" description="Peptidase S8/S53" evidence="9">
    <location>
        <begin position="88"/>
        <end position="517"/>
    </location>
</feature>
<feature type="active site" description="Charge relay system" evidence="7 8">
    <location>
        <position position="155"/>
    </location>
</feature>
<evidence type="ECO:0000259" key="9">
    <source>
        <dbReference type="Pfam" id="PF00082"/>
    </source>
</evidence>
<feature type="active site" description="Charge relay system" evidence="7 8">
    <location>
        <position position="470"/>
    </location>
</feature>
<dbReference type="InterPro" id="IPR000209">
    <property type="entry name" value="Peptidase_S8/S53_dom"/>
</dbReference>
<keyword evidence="3 8" id="KW-0645">Protease</keyword>
<keyword evidence="4" id="KW-0732">Signal</keyword>
<evidence type="ECO:0000259" key="10">
    <source>
        <dbReference type="Pfam" id="PF02225"/>
    </source>
</evidence>
<dbReference type="GO" id="GO:0004252">
    <property type="term" value="F:serine-type endopeptidase activity"/>
    <property type="evidence" value="ECO:0007669"/>
    <property type="project" value="UniProtKB-UniRule"/>
</dbReference>
<dbReference type="PANTHER" id="PTHR43806:SF66">
    <property type="entry name" value="SERIN ENDOPEPTIDASE"/>
    <property type="match status" value="1"/>
</dbReference>
<evidence type="ECO:0000256" key="7">
    <source>
        <dbReference type="PIRSR" id="PIRSR615500-1"/>
    </source>
</evidence>
<dbReference type="SUPFAM" id="SSF52743">
    <property type="entry name" value="Subtilisin-like"/>
    <property type="match status" value="1"/>
</dbReference>
<dbReference type="Pfam" id="PF02225">
    <property type="entry name" value="PA"/>
    <property type="match status" value="1"/>
</dbReference>
<dbReference type="InterPro" id="IPR023828">
    <property type="entry name" value="Peptidase_S8_Ser-AS"/>
</dbReference>
<dbReference type="InterPro" id="IPR010435">
    <property type="entry name" value="C5a/SBT2-like_Fn3"/>
</dbReference>
<dbReference type="OrthoDB" id="206201at2759"/>
<keyword evidence="6 8" id="KW-0720">Serine protease</keyword>
<evidence type="ECO:0000313" key="13">
    <source>
        <dbReference type="Proteomes" id="UP000603453"/>
    </source>
</evidence>
<keyword evidence="13" id="KW-1185">Reference proteome</keyword>
<dbReference type="PROSITE" id="PS51892">
    <property type="entry name" value="SUBTILASE"/>
    <property type="match status" value="1"/>
</dbReference>
<evidence type="ECO:0000313" key="12">
    <source>
        <dbReference type="EMBL" id="KAG2202783.1"/>
    </source>
</evidence>
<reference evidence="12" key="1">
    <citation type="submission" date="2020-12" db="EMBL/GenBank/DDBJ databases">
        <title>Metabolic potential, ecology and presence of endohyphal bacteria is reflected in genomic diversity of Mucoromycotina.</title>
        <authorList>
            <person name="Muszewska A."/>
            <person name="Okrasinska A."/>
            <person name="Steczkiewicz K."/>
            <person name="Drgas O."/>
            <person name="Orlowska M."/>
            <person name="Perlinska-Lenart U."/>
            <person name="Aleksandrzak-Piekarczyk T."/>
            <person name="Szatraj K."/>
            <person name="Zielenkiewicz U."/>
            <person name="Pilsyk S."/>
            <person name="Malc E."/>
            <person name="Mieczkowski P."/>
            <person name="Kruszewska J.S."/>
            <person name="Biernat P."/>
            <person name="Pawlowska J."/>
        </authorList>
    </citation>
    <scope>NUCLEOTIDE SEQUENCE</scope>
    <source>
        <strain evidence="12">WA0000017839</strain>
    </source>
</reference>
<dbReference type="Pfam" id="PF00082">
    <property type="entry name" value="Peptidase_S8"/>
    <property type="match status" value="1"/>
</dbReference>
<comment type="caution">
    <text evidence="12">The sequence shown here is derived from an EMBL/GenBank/DDBJ whole genome shotgun (WGS) entry which is preliminary data.</text>
</comment>
<organism evidence="12 13">
    <name type="scientific">Mucor saturninus</name>
    <dbReference type="NCBI Taxonomy" id="64648"/>
    <lineage>
        <taxon>Eukaryota</taxon>
        <taxon>Fungi</taxon>
        <taxon>Fungi incertae sedis</taxon>
        <taxon>Mucoromycota</taxon>
        <taxon>Mucoromycotina</taxon>
        <taxon>Mucoromycetes</taxon>
        <taxon>Mucorales</taxon>
        <taxon>Mucorineae</taxon>
        <taxon>Mucoraceae</taxon>
        <taxon>Mucor</taxon>
    </lineage>
</organism>
<dbReference type="SUPFAM" id="SSF52025">
    <property type="entry name" value="PA domain"/>
    <property type="match status" value="1"/>
</dbReference>
<evidence type="ECO:0000256" key="1">
    <source>
        <dbReference type="ARBA" id="ARBA00011073"/>
    </source>
</evidence>
<dbReference type="Pfam" id="PF06280">
    <property type="entry name" value="fn3_5"/>
    <property type="match status" value="1"/>
</dbReference>
<dbReference type="InterPro" id="IPR034187">
    <property type="entry name" value="Peptidases_S8_5"/>
</dbReference>
<evidence type="ECO:0000256" key="5">
    <source>
        <dbReference type="ARBA" id="ARBA00022801"/>
    </source>
</evidence>
<dbReference type="Proteomes" id="UP000603453">
    <property type="component" value="Unassembled WGS sequence"/>
</dbReference>
<feature type="domain" description="PA" evidence="10">
    <location>
        <begin position="325"/>
        <end position="399"/>
    </location>
</feature>
<dbReference type="PROSITE" id="PS00137">
    <property type="entry name" value="SUBTILASE_HIS"/>
    <property type="match status" value="1"/>
</dbReference>
<evidence type="ECO:0000256" key="8">
    <source>
        <dbReference type="PROSITE-ProRule" id="PRU01240"/>
    </source>
</evidence>
<accession>A0A8H7R3T5</accession>
<keyword evidence="5 8" id="KW-0378">Hydrolase</keyword>
<dbReference type="AlphaFoldDB" id="A0A8H7R3T5"/>
<gene>
    <name evidence="12" type="ORF">INT47_004807</name>
</gene>
<sequence>MISNIRHTYHSDIFTGAAVEFNNQHFAHNLPSHLNVWPVHHRIRQQAPFKNHHDDSNDDSRTFVPQDKDTIKILTQANNKYQSLKSNGSGIKIGIIDSGVDYTLAALGGCFGKGCKIAYGHDLVGNNFNGSLSSIKSSNDPMDDCPANSTSATGHGTFVTGIIAAEDKEYNWNGVAPGATIGMWRVYGCNFPTAPNDIIIKAMEMAYEAKMDVISISLGVSGGWAQDVLSVVADRLVAKGIHVITASGNIGTSGVFLTASPATGKDVIAVGSTMNDHVPGYILKLYNQSKKVIEIAYRTYTSTPFVLNLGNKLPIVSTGKEFNAENDACLPLHKHKYNGTIALIHQGGNCTSLEKVMHARNAGAVAAILYSNIQNATTDVEILTTAVLPIAFINNDDAKIAFEEAKHAEFTKVLVALKSAEVYRDSVASFSTLGPTNQLELKPELMAVGGDIFSTLPRYLKSYGFRSGTSFSTPYVAGTVALLLSNTQPDMKPDMVKHLLMNFASQVKEPISAIHYGDSPIRQGAGVVDVSQAIGGYERFHVSPAKLSFNDTAHFIKEHVLTVYNHDTENEVTFRLSHSASLTATGYSMNNKTDLTPTEPVSLYGGDEDSVASVQFSLTKLVVPAGQSVQVRVRIQPPTRFTSDSHAMYGGYLRIHDDEKNHEATVPYIGMKGNMLDLPILDRSTKPSMAAPYTFPAIGFTNGTGTLEPQETGHFHIRTDLASNFQGPYVLVRLLTGTSILQIQVLNKYGSVIGDMPTDGSRTFMMRNTLTTTEYTNAFYTWNWNGVYVPKDVTLSGTNGGYEPKIVKSGEYRLKVRGLRVYGKKKSDWDEWISPRIQLKID</sequence>
<evidence type="ECO:0000256" key="6">
    <source>
        <dbReference type="ARBA" id="ARBA00022825"/>
    </source>
</evidence>
<dbReference type="EMBL" id="JAEPRD010000057">
    <property type="protein sequence ID" value="KAG2202783.1"/>
    <property type="molecule type" value="Genomic_DNA"/>
</dbReference>
<dbReference type="InterPro" id="IPR003137">
    <property type="entry name" value="PA_domain"/>
</dbReference>
<feature type="active site" description="Charge relay system" evidence="7 8">
    <location>
        <position position="97"/>
    </location>
</feature>
<keyword evidence="2" id="KW-0134">Cell wall</keyword>
<name>A0A8H7R3T5_9FUNG</name>
<dbReference type="PROSITE" id="PS00138">
    <property type="entry name" value="SUBTILASE_SER"/>
    <property type="match status" value="1"/>
</dbReference>
<dbReference type="InterPro" id="IPR050131">
    <property type="entry name" value="Peptidase_S8_subtilisin-like"/>
</dbReference>
<evidence type="ECO:0000256" key="4">
    <source>
        <dbReference type="ARBA" id="ARBA00022729"/>
    </source>
</evidence>
<dbReference type="Gene3D" id="3.40.50.200">
    <property type="entry name" value="Peptidase S8/S53 domain"/>
    <property type="match status" value="1"/>
</dbReference>
<dbReference type="GO" id="GO:0016020">
    <property type="term" value="C:membrane"/>
    <property type="evidence" value="ECO:0007669"/>
    <property type="project" value="InterPro"/>
</dbReference>
<dbReference type="PRINTS" id="PR00723">
    <property type="entry name" value="SUBTILISIN"/>
</dbReference>
<dbReference type="GO" id="GO:0006508">
    <property type="term" value="P:proteolysis"/>
    <property type="evidence" value="ECO:0007669"/>
    <property type="project" value="UniProtKB-KW"/>
</dbReference>
<comment type="similarity">
    <text evidence="1 8">Belongs to the peptidase S8 family.</text>
</comment>
<protein>
    <submittedName>
        <fullName evidence="12">Uncharacterized protein</fullName>
    </submittedName>
</protein>
<dbReference type="InterPro" id="IPR015500">
    <property type="entry name" value="Peptidase_S8_subtilisin-rel"/>
</dbReference>
<dbReference type="Gene3D" id="2.60.40.1710">
    <property type="entry name" value="Subtilisin-like superfamily"/>
    <property type="match status" value="1"/>
</dbReference>
<proteinExistence type="inferred from homology"/>
<evidence type="ECO:0000256" key="2">
    <source>
        <dbReference type="ARBA" id="ARBA00022512"/>
    </source>
</evidence>
<dbReference type="CDD" id="cd07489">
    <property type="entry name" value="Peptidases_S8_5"/>
    <property type="match status" value="1"/>
</dbReference>
<dbReference type="InterPro" id="IPR036852">
    <property type="entry name" value="Peptidase_S8/S53_dom_sf"/>
</dbReference>
<evidence type="ECO:0000256" key="3">
    <source>
        <dbReference type="ARBA" id="ARBA00022670"/>
    </source>
</evidence>